<dbReference type="AlphaFoldDB" id="A0AAN7AJW7"/>
<evidence type="ECO:0000313" key="3">
    <source>
        <dbReference type="Proteomes" id="UP001302126"/>
    </source>
</evidence>
<proteinExistence type="predicted"/>
<dbReference type="Proteomes" id="UP001302126">
    <property type="component" value="Unassembled WGS sequence"/>
</dbReference>
<feature type="region of interest" description="Disordered" evidence="1">
    <location>
        <begin position="247"/>
        <end position="300"/>
    </location>
</feature>
<accession>A0AAN7AJW7</accession>
<reference evidence="2" key="1">
    <citation type="journal article" date="2023" name="Mol. Phylogenet. Evol.">
        <title>Genome-scale phylogeny and comparative genomics of the fungal order Sordariales.</title>
        <authorList>
            <person name="Hensen N."/>
            <person name="Bonometti L."/>
            <person name="Westerberg I."/>
            <person name="Brannstrom I.O."/>
            <person name="Guillou S."/>
            <person name="Cros-Aarteil S."/>
            <person name="Calhoun S."/>
            <person name="Haridas S."/>
            <person name="Kuo A."/>
            <person name="Mondo S."/>
            <person name="Pangilinan J."/>
            <person name="Riley R."/>
            <person name="LaButti K."/>
            <person name="Andreopoulos B."/>
            <person name="Lipzen A."/>
            <person name="Chen C."/>
            <person name="Yan M."/>
            <person name="Daum C."/>
            <person name="Ng V."/>
            <person name="Clum A."/>
            <person name="Steindorff A."/>
            <person name="Ohm R.A."/>
            <person name="Martin F."/>
            <person name="Silar P."/>
            <person name="Natvig D.O."/>
            <person name="Lalanne C."/>
            <person name="Gautier V."/>
            <person name="Ament-Velasquez S.L."/>
            <person name="Kruys A."/>
            <person name="Hutchinson M.I."/>
            <person name="Powell A.J."/>
            <person name="Barry K."/>
            <person name="Miller A.N."/>
            <person name="Grigoriev I.V."/>
            <person name="Debuchy R."/>
            <person name="Gladieux P."/>
            <person name="Hiltunen Thoren M."/>
            <person name="Johannesson H."/>
        </authorList>
    </citation>
    <scope>NUCLEOTIDE SEQUENCE</scope>
    <source>
        <strain evidence="2">PSN309</strain>
    </source>
</reference>
<dbReference type="EMBL" id="MU864371">
    <property type="protein sequence ID" value="KAK4189908.1"/>
    <property type="molecule type" value="Genomic_DNA"/>
</dbReference>
<evidence type="ECO:0000313" key="2">
    <source>
        <dbReference type="EMBL" id="KAK4189908.1"/>
    </source>
</evidence>
<organism evidence="2 3">
    <name type="scientific">Podospora australis</name>
    <dbReference type="NCBI Taxonomy" id="1536484"/>
    <lineage>
        <taxon>Eukaryota</taxon>
        <taxon>Fungi</taxon>
        <taxon>Dikarya</taxon>
        <taxon>Ascomycota</taxon>
        <taxon>Pezizomycotina</taxon>
        <taxon>Sordariomycetes</taxon>
        <taxon>Sordariomycetidae</taxon>
        <taxon>Sordariales</taxon>
        <taxon>Podosporaceae</taxon>
        <taxon>Podospora</taxon>
    </lineage>
</organism>
<comment type="caution">
    <text evidence="2">The sequence shown here is derived from an EMBL/GenBank/DDBJ whole genome shotgun (WGS) entry which is preliminary data.</text>
</comment>
<reference evidence="2" key="2">
    <citation type="submission" date="2023-05" db="EMBL/GenBank/DDBJ databases">
        <authorList>
            <consortium name="Lawrence Berkeley National Laboratory"/>
            <person name="Steindorff A."/>
            <person name="Hensen N."/>
            <person name="Bonometti L."/>
            <person name="Westerberg I."/>
            <person name="Brannstrom I.O."/>
            <person name="Guillou S."/>
            <person name="Cros-Aarteil S."/>
            <person name="Calhoun S."/>
            <person name="Haridas S."/>
            <person name="Kuo A."/>
            <person name="Mondo S."/>
            <person name="Pangilinan J."/>
            <person name="Riley R."/>
            <person name="Labutti K."/>
            <person name="Andreopoulos B."/>
            <person name="Lipzen A."/>
            <person name="Chen C."/>
            <person name="Yanf M."/>
            <person name="Daum C."/>
            <person name="Ng V."/>
            <person name="Clum A."/>
            <person name="Ohm R."/>
            <person name="Martin F."/>
            <person name="Silar P."/>
            <person name="Natvig D."/>
            <person name="Lalanne C."/>
            <person name="Gautier V."/>
            <person name="Ament-Velasquez S.L."/>
            <person name="Kruys A."/>
            <person name="Hutchinson M.I."/>
            <person name="Powell A.J."/>
            <person name="Barry K."/>
            <person name="Miller A.N."/>
            <person name="Grigoriev I.V."/>
            <person name="Debuchy R."/>
            <person name="Gladieux P."/>
            <person name="Thoren M.H."/>
            <person name="Johannesson H."/>
        </authorList>
    </citation>
    <scope>NUCLEOTIDE SEQUENCE</scope>
    <source>
        <strain evidence="2">PSN309</strain>
    </source>
</reference>
<protein>
    <submittedName>
        <fullName evidence="2">Uncharacterized protein</fullName>
    </submittedName>
</protein>
<sequence>MAAGLNPEEIHGFLQGIARGSGYSSSNGYDDFSSTGYAYAGYPAEQSTPRAAPDHNFAGYSQYECSDHFEEEDTPSEHYTAQPTIFSQPSRYSQSSIGRSSAPSVGGHFQSFAQFAAAGPLAEQASQPQQQLWCEFQDLHNCNARFQLDEQRAWIEHHVEHLFNRYPRQSTCWFCNDPPFVADRPLDAYSKFVERMQHIHRHIIEDDGLTNESVRPDFHFLNHLHNEGLIDEETYRHAMNYDELPRSYQLPGANASPSMASHQRSDPRAQGQMHDLEREERRERRRNRERSDRHDRRRGR</sequence>
<name>A0AAN7AJW7_9PEZI</name>
<gene>
    <name evidence="2" type="ORF">QBC35DRAFT_124347</name>
</gene>
<keyword evidence="3" id="KW-1185">Reference proteome</keyword>
<evidence type="ECO:0000256" key="1">
    <source>
        <dbReference type="SAM" id="MobiDB-lite"/>
    </source>
</evidence>